<feature type="domain" description="Integrase catalytic" evidence="1">
    <location>
        <begin position="196"/>
        <end position="363"/>
    </location>
</feature>
<dbReference type="InterPro" id="IPR012337">
    <property type="entry name" value="RNaseH-like_sf"/>
</dbReference>
<dbReference type="RefSeq" id="WP_198823022.1">
    <property type="nucleotide sequence ID" value="NZ_JAEKCZ010000033.1"/>
</dbReference>
<dbReference type="AlphaFoldDB" id="A0A8I1KAQ3"/>
<protein>
    <submittedName>
        <fullName evidence="2">DDE-type integrase/transposase/recombinase</fullName>
    </submittedName>
</protein>
<sequence length="392" mass="45960">MELWIKLFWVFAIGYWLGKWQNHRYRRDKILRISRRLQLQALSLELKSLRQKLSAQPSRASRRTPPYAVRLIRRRPNLPRWQRWLLALLHQRWPWLMRHSSFRPMTIIGWLRRRSTRKHADKIAAGKRRGRPAIPAHIVEAVIRIARECPRYGAAKIAGLLKGGELSYPISKESVRQILKTHGIKPRPKGKRQKPREAEPSWQAALYNHTVWAMDFKTVFDVRGNMLYIFNIIDHGRRKLIWSRATLHPTSAWVAQQLREAVGWEDPPETIVLDRDSSFLPVVRHTLPALGIKPRRIGYKCPWQNAVVERFHRTLQEELLDFIVPINVRHVNWLLGQYQQYYNTARPHMANGGYPPVLPGQPANDSAYSGGTRKIETVKWLGGLHNSYRWAS</sequence>
<dbReference type="SUPFAM" id="SSF53098">
    <property type="entry name" value="Ribonuclease H-like"/>
    <property type="match status" value="1"/>
</dbReference>
<dbReference type="PANTHER" id="PTHR47515:SF2">
    <property type="entry name" value="INTEGRASE CORE DOMAIN PROTEIN"/>
    <property type="match status" value="1"/>
</dbReference>
<dbReference type="Proteomes" id="UP000658390">
    <property type="component" value="Unassembled WGS sequence"/>
</dbReference>
<dbReference type="Pfam" id="PF13683">
    <property type="entry name" value="rve_3"/>
    <property type="match status" value="1"/>
</dbReference>
<dbReference type="GO" id="GO:0003676">
    <property type="term" value="F:nucleic acid binding"/>
    <property type="evidence" value="ECO:0007669"/>
    <property type="project" value="InterPro"/>
</dbReference>
<dbReference type="PANTHER" id="PTHR47515">
    <property type="entry name" value="LOW CALCIUM RESPONSE LOCUS PROTEIN T"/>
    <property type="match status" value="1"/>
</dbReference>
<comment type="caution">
    <text evidence="2">The sequence shown here is derived from an EMBL/GenBank/DDBJ whole genome shotgun (WGS) entry which is preliminary data.</text>
</comment>
<dbReference type="GO" id="GO:0015074">
    <property type="term" value="P:DNA integration"/>
    <property type="evidence" value="ECO:0007669"/>
    <property type="project" value="InterPro"/>
</dbReference>
<dbReference type="InterPro" id="IPR036397">
    <property type="entry name" value="RNaseH_sf"/>
</dbReference>
<name>A0A8I1KAQ3_9PSED</name>
<accession>A0A8I1KAQ3</accession>
<reference evidence="2" key="1">
    <citation type="submission" date="2020-12" db="EMBL/GenBank/DDBJ databases">
        <title>Antibiotic resistance and phylogeny of Pseudomonas spp. isolated over three decades from chicken meat in the Norwegian food chain.</title>
        <authorList>
            <person name="Moen B."/>
        </authorList>
    </citation>
    <scope>NUCLEOTIDE SEQUENCE</scope>
    <source>
        <strain evidence="2">MF6762</strain>
    </source>
</reference>
<dbReference type="Gene3D" id="3.30.420.10">
    <property type="entry name" value="Ribonuclease H-like superfamily/Ribonuclease H"/>
    <property type="match status" value="1"/>
</dbReference>
<evidence type="ECO:0000313" key="2">
    <source>
        <dbReference type="EMBL" id="MBJ2259665.1"/>
    </source>
</evidence>
<dbReference type="InterPro" id="IPR001584">
    <property type="entry name" value="Integrase_cat-core"/>
</dbReference>
<evidence type="ECO:0000259" key="1">
    <source>
        <dbReference type="PROSITE" id="PS50994"/>
    </source>
</evidence>
<gene>
    <name evidence="2" type="ORF">JFT45_24490</name>
</gene>
<evidence type="ECO:0000313" key="3">
    <source>
        <dbReference type="Proteomes" id="UP000658390"/>
    </source>
</evidence>
<organism evidence="2 3">
    <name type="scientific">Pseudomonas psychrophila</name>
    <dbReference type="NCBI Taxonomy" id="122355"/>
    <lineage>
        <taxon>Bacteria</taxon>
        <taxon>Pseudomonadati</taxon>
        <taxon>Pseudomonadota</taxon>
        <taxon>Gammaproteobacteria</taxon>
        <taxon>Pseudomonadales</taxon>
        <taxon>Pseudomonadaceae</taxon>
        <taxon>Pseudomonas</taxon>
    </lineage>
</organism>
<proteinExistence type="predicted"/>
<dbReference type="PROSITE" id="PS50994">
    <property type="entry name" value="INTEGRASE"/>
    <property type="match status" value="1"/>
</dbReference>
<dbReference type="EMBL" id="JAEKCZ010000033">
    <property type="protein sequence ID" value="MBJ2259665.1"/>
    <property type="molecule type" value="Genomic_DNA"/>
</dbReference>